<evidence type="ECO:0000313" key="21">
    <source>
        <dbReference type="Proteomes" id="UP000036932"/>
    </source>
</evidence>
<evidence type="ECO:0000256" key="2">
    <source>
        <dbReference type="ARBA" id="ARBA00001911"/>
    </source>
</evidence>
<dbReference type="GO" id="GO:0009423">
    <property type="term" value="P:chorismate biosynthetic process"/>
    <property type="evidence" value="ECO:0007669"/>
    <property type="project" value="UniProtKB-UniRule"/>
</dbReference>
<comment type="cofactor">
    <cofactor evidence="2 17">
        <name>NAD(+)</name>
        <dbReference type="ChEBI" id="CHEBI:57540"/>
    </cofactor>
</comment>
<keyword evidence="21" id="KW-1185">Reference proteome</keyword>
<sequence>MRTLQVDLGERSYPIYIGAGILDTLGELSEKHGITRKSPHLIVTDDQVAPHYLSLAVERLKSQGYTVITHIVPSGESSKSLQVYEEVMTTAINGKLDRSSAVFALGGGVVGDLAGFVAATYMRGVTFVQIPTTILAHDSSVGGKVAVNHPLAKNMIGAFHQPVMVVYDVNTLKSLPPREVSSGLAEMVKHGLILDRDFAYWCRENGQKLLNLQPDTLIYGLERGCAIKAKVVSQDEREGGLRAILNLGHTIGHAIEAVGGYGRFLHGEAIAIGMAGSARLAEMLGRNSDLYDETVSMLRAMNLPVTLPDDVPVEGIMDAMQHDKKFAEGQMVFIVPDAIGSVSIVKDVPVEAVRSVVEQLKGEE</sequence>
<dbReference type="GO" id="GO:0008652">
    <property type="term" value="P:amino acid biosynthetic process"/>
    <property type="evidence" value="ECO:0007669"/>
    <property type="project" value="UniProtKB-KW"/>
</dbReference>
<evidence type="ECO:0000256" key="9">
    <source>
        <dbReference type="ARBA" id="ARBA00022605"/>
    </source>
</evidence>
<comment type="function">
    <text evidence="17">Catalyzes the conversion of 3-deoxy-D-arabino-heptulosonate 7-phosphate (DAHP) to dehydroquinate (DHQ).</text>
</comment>
<evidence type="ECO:0000259" key="18">
    <source>
        <dbReference type="Pfam" id="PF01761"/>
    </source>
</evidence>
<evidence type="ECO:0000256" key="14">
    <source>
        <dbReference type="ARBA" id="ARBA00023141"/>
    </source>
</evidence>
<dbReference type="FunFam" id="3.40.50.1970:FF:000001">
    <property type="entry name" value="3-dehydroquinate synthase"/>
    <property type="match status" value="1"/>
</dbReference>
<dbReference type="InterPro" id="IPR016037">
    <property type="entry name" value="DHQ_synth_AroB"/>
</dbReference>
<evidence type="ECO:0000256" key="11">
    <source>
        <dbReference type="ARBA" id="ARBA00022741"/>
    </source>
</evidence>
<comment type="similarity">
    <text evidence="5 17">Belongs to the sugar phosphate cyclases superfamily. Dehydroquinate synthase family.</text>
</comment>
<keyword evidence="12 17" id="KW-0862">Zinc</keyword>
<feature type="binding site" evidence="17">
    <location>
        <position position="266"/>
    </location>
    <ligand>
        <name>Zn(2+)</name>
        <dbReference type="ChEBI" id="CHEBI:29105"/>
    </ligand>
</feature>
<comment type="catalytic activity">
    <reaction evidence="1 17">
        <text>7-phospho-2-dehydro-3-deoxy-D-arabino-heptonate = 3-dehydroquinate + phosphate</text>
        <dbReference type="Rhea" id="RHEA:21968"/>
        <dbReference type="ChEBI" id="CHEBI:32364"/>
        <dbReference type="ChEBI" id="CHEBI:43474"/>
        <dbReference type="ChEBI" id="CHEBI:58394"/>
        <dbReference type="EC" id="4.2.3.4"/>
    </reaction>
</comment>
<keyword evidence="8 17" id="KW-0963">Cytoplasm</keyword>
<evidence type="ECO:0000256" key="15">
    <source>
        <dbReference type="ARBA" id="ARBA00023239"/>
    </source>
</evidence>
<comment type="caution">
    <text evidence="17">Lacks conserved residue(s) required for the propagation of feature annotation.</text>
</comment>
<dbReference type="Proteomes" id="UP000036932">
    <property type="component" value="Unassembled WGS sequence"/>
</dbReference>
<feature type="binding site" evidence="17">
    <location>
        <position position="144"/>
    </location>
    <ligand>
        <name>NAD(+)</name>
        <dbReference type="ChEBI" id="CHEBI:57540"/>
    </ligand>
</feature>
<evidence type="ECO:0000256" key="13">
    <source>
        <dbReference type="ARBA" id="ARBA00023027"/>
    </source>
</evidence>
<dbReference type="GO" id="GO:0005737">
    <property type="term" value="C:cytoplasm"/>
    <property type="evidence" value="ECO:0007669"/>
    <property type="project" value="UniProtKB-SubCell"/>
</dbReference>
<feature type="binding site" evidence="17">
    <location>
        <begin position="108"/>
        <end position="112"/>
    </location>
    <ligand>
        <name>NAD(+)</name>
        <dbReference type="ChEBI" id="CHEBI:57540"/>
    </ligand>
</feature>
<evidence type="ECO:0000256" key="3">
    <source>
        <dbReference type="ARBA" id="ARBA00004496"/>
    </source>
</evidence>
<dbReference type="InterPro" id="IPR030963">
    <property type="entry name" value="DHQ_synth_fam"/>
</dbReference>
<dbReference type="HAMAP" id="MF_00110">
    <property type="entry name" value="DHQ_synthase"/>
    <property type="match status" value="1"/>
</dbReference>
<evidence type="ECO:0000256" key="4">
    <source>
        <dbReference type="ARBA" id="ARBA00004661"/>
    </source>
</evidence>
<evidence type="ECO:0000256" key="10">
    <source>
        <dbReference type="ARBA" id="ARBA00022723"/>
    </source>
</evidence>
<dbReference type="AlphaFoldDB" id="A0A0M1P2N9"/>
<evidence type="ECO:0000256" key="16">
    <source>
        <dbReference type="ARBA" id="ARBA00023285"/>
    </source>
</evidence>
<feature type="domain" description="3-dehydroquinate synthase N-terminal" evidence="18">
    <location>
        <begin position="71"/>
        <end position="181"/>
    </location>
</feature>
<dbReference type="PANTHER" id="PTHR43622">
    <property type="entry name" value="3-DEHYDROQUINATE SYNTHASE"/>
    <property type="match status" value="1"/>
</dbReference>
<dbReference type="SUPFAM" id="SSF56796">
    <property type="entry name" value="Dehydroquinate synthase-like"/>
    <property type="match status" value="1"/>
</dbReference>
<dbReference type="Pfam" id="PF01761">
    <property type="entry name" value="DHQ_synthase"/>
    <property type="match status" value="1"/>
</dbReference>
<proteinExistence type="inferred from homology"/>
<evidence type="ECO:0000256" key="8">
    <source>
        <dbReference type="ARBA" id="ARBA00022490"/>
    </source>
</evidence>
<evidence type="ECO:0000313" key="20">
    <source>
        <dbReference type="EMBL" id="KOR88746.1"/>
    </source>
</evidence>
<keyword evidence="10 17" id="KW-0479">Metal-binding</keyword>
<dbReference type="CDD" id="cd08195">
    <property type="entry name" value="DHQS"/>
    <property type="match status" value="1"/>
</dbReference>
<keyword evidence="11 17" id="KW-0547">Nucleotide-binding</keyword>
<comment type="subcellular location">
    <subcellularLocation>
        <location evidence="3 17">Cytoplasm</location>
    </subcellularLocation>
</comment>
<keyword evidence="9 17" id="KW-0028">Amino-acid biosynthesis</keyword>
<evidence type="ECO:0000256" key="12">
    <source>
        <dbReference type="ARBA" id="ARBA00022833"/>
    </source>
</evidence>
<dbReference type="RefSeq" id="WP_054401659.1">
    <property type="nucleotide sequence ID" value="NZ_LIUT01000001.1"/>
</dbReference>
<dbReference type="PATRIC" id="fig|1705565.3.peg.3080"/>
<organism evidence="20 21">
    <name type="scientific">Paenibacillus solani</name>
    <dbReference type="NCBI Taxonomy" id="1705565"/>
    <lineage>
        <taxon>Bacteria</taxon>
        <taxon>Bacillati</taxon>
        <taxon>Bacillota</taxon>
        <taxon>Bacilli</taxon>
        <taxon>Bacillales</taxon>
        <taxon>Paenibacillaceae</taxon>
        <taxon>Paenibacillus</taxon>
    </lineage>
</organism>
<keyword evidence="14 17" id="KW-0057">Aromatic amino acid biosynthesis</keyword>
<dbReference type="InterPro" id="IPR056179">
    <property type="entry name" value="DHQS_C"/>
</dbReference>
<comment type="pathway">
    <text evidence="4 17">Metabolic intermediate biosynthesis; chorismate biosynthesis; chorismate from D-erythrose 4-phosphate and phosphoenolpyruvate: step 2/7.</text>
</comment>
<dbReference type="GO" id="GO:0046872">
    <property type="term" value="F:metal ion binding"/>
    <property type="evidence" value="ECO:0007669"/>
    <property type="project" value="UniProtKB-KW"/>
</dbReference>
<evidence type="ECO:0000256" key="7">
    <source>
        <dbReference type="ARBA" id="ARBA00017684"/>
    </source>
</evidence>
<comment type="caution">
    <text evidence="20">The sequence shown here is derived from an EMBL/GenBank/DDBJ whole genome shotgun (WGS) entry which is preliminary data.</text>
</comment>
<keyword evidence="15 17" id="KW-0456">Lyase</keyword>
<protein>
    <recommendedName>
        <fullName evidence="7 17">3-dehydroquinate synthase</fullName>
        <shortName evidence="17">DHQS</shortName>
        <ecNumber evidence="6 17">4.2.3.4</ecNumber>
    </recommendedName>
</protein>
<evidence type="ECO:0000259" key="19">
    <source>
        <dbReference type="Pfam" id="PF24621"/>
    </source>
</evidence>
<keyword evidence="13 17" id="KW-0520">NAD</keyword>
<name>A0A0M1P2N9_9BACL</name>
<dbReference type="OrthoDB" id="9806583at2"/>
<feature type="binding site" evidence="17">
    <location>
        <position position="186"/>
    </location>
    <ligand>
        <name>Zn(2+)</name>
        <dbReference type="ChEBI" id="CHEBI:29105"/>
    </ligand>
</feature>
<accession>A0A0M1P2N9</accession>
<dbReference type="NCBIfam" id="TIGR01357">
    <property type="entry name" value="aroB"/>
    <property type="match status" value="1"/>
</dbReference>
<gene>
    <name evidence="17" type="primary">aroB</name>
    <name evidence="20" type="ORF">AM231_05915</name>
</gene>
<evidence type="ECO:0000256" key="5">
    <source>
        <dbReference type="ARBA" id="ARBA00005412"/>
    </source>
</evidence>
<dbReference type="PANTHER" id="PTHR43622:SF7">
    <property type="entry name" value="3-DEHYDROQUINATE SYNTHASE, CHLOROPLASTIC"/>
    <property type="match status" value="1"/>
</dbReference>
<dbReference type="UniPathway" id="UPA00053">
    <property type="reaction ID" value="UER00085"/>
</dbReference>
<dbReference type="InterPro" id="IPR030960">
    <property type="entry name" value="DHQS/DOIS_N"/>
</dbReference>
<feature type="binding site" evidence="17">
    <location>
        <position position="249"/>
    </location>
    <ligand>
        <name>Zn(2+)</name>
        <dbReference type="ChEBI" id="CHEBI:29105"/>
    </ligand>
</feature>
<comment type="cofactor">
    <cofactor evidence="17">
        <name>Co(2+)</name>
        <dbReference type="ChEBI" id="CHEBI:48828"/>
    </cofactor>
    <cofactor evidence="17">
        <name>Zn(2+)</name>
        <dbReference type="ChEBI" id="CHEBI:29105"/>
    </cofactor>
    <text evidence="17">Binds 1 divalent metal cation per subunit. Can use either Co(2+) or Zn(2+).</text>
</comment>
<dbReference type="InterPro" id="IPR050071">
    <property type="entry name" value="Dehydroquinate_synthase"/>
</dbReference>
<feature type="domain" description="3-dehydroquinate synthase C-terminal" evidence="19">
    <location>
        <begin position="183"/>
        <end position="325"/>
    </location>
</feature>
<dbReference type="GO" id="GO:0003856">
    <property type="term" value="F:3-dehydroquinate synthase activity"/>
    <property type="evidence" value="ECO:0007669"/>
    <property type="project" value="UniProtKB-UniRule"/>
</dbReference>
<evidence type="ECO:0000256" key="6">
    <source>
        <dbReference type="ARBA" id="ARBA00013031"/>
    </source>
</evidence>
<feature type="binding site" evidence="17">
    <location>
        <begin position="74"/>
        <end position="79"/>
    </location>
    <ligand>
        <name>NAD(+)</name>
        <dbReference type="ChEBI" id="CHEBI:57540"/>
    </ligand>
</feature>
<dbReference type="GO" id="GO:0000166">
    <property type="term" value="F:nucleotide binding"/>
    <property type="evidence" value="ECO:0007669"/>
    <property type="project" value="UniProtKB-KW"/>
</dbReference>
<keyword evidence="16 17" id="KW-0170">Cobalt</keyword>
<dbReference type="EMBL" id="LIUT01000001">
    <property type="protein sequence ID" value="KOR88746.1"/>
    <property type="molecule type" value="Genomic_DNA"/>
</dbReference>
<feature type="binding site" evidence="17">
    <location>
        <begin position="132"/>
        <end position="133"/>
    </location>
    <ligand>
        <name>NAD(+)</name>
        <dbReference type="ChEBI" id="CHEBI:57540"/>
    </ligand>
</feature>
<evidence type="ECO:0000256" key="17">
    <source>
        <dbReference type="HAMAP-Rule" id="MF_00110"/>
    </source>
</evidence>
<evidence type="ECO:0000256" key="1">
    <source>
        <dbReference type="ARBA" id="ARBA00001393"/>
    </source>
</evidence>
<dbReference type="Gene3D" id="1.20.1090.10">
    <property type="entry name" value="Dehydroquinate synthase-like - alpha domain"/>
    <property type="match status" value="1"/>
</dbReference>
<dbReference type="GO" id="GO:0009073">
    <property type="term" value="P:aromatic amino acid family biosynthetic process"/>
    <property type="evidence" value="ECO:0007669"/>
    <property type="project" value="UniProtKB-KW"/>
</dbReference>
<reference evidence="21" key="1">
    <citation type="submission" date="2015-08" db="EMBL/GenBank/DDBJ databases">
        <title>Genome sequencing project for genomic taxonomy and phylogenomics of Bacillus-like bacteria.</title>
        <authorList>
            <person name="Liu B."/>
            <person name="Wang J."/>
            <person name="Zhu Y."/>
            <person name="Liu G."/>
            <person name="Chen Q."/>
            <person name="Chen Z."/>
            <person name="Lan J."/>
            <person name="Che J."/>
            <person name="Ge C."/>
            <person name="Shi H."/>
            <person name="Pan Z."/>
            <person name="Liu X."/>
        </authorList>
    </citation>
    <scope>NUCLEOTIDE SEQUENCE [LARGE SCALE GENOMIC DNA]</scope>
    <source>
        <strain evidence="21">FJAT-22460</strain>
    </source>
</reference>
<dbReference type="EC" id="4.2.3.4" evidence="6 17"/>
<dbReference type="Gene3D" id="3.40.50.1970">
    <property type="match status" value="1"/>
</dbReference>
<feature type="binding site" evidence="17">
    <location>
        <position position="153"/>
    </location>
    <ligand>
        <name>NAD(+)</name>
        <dbReference type="ChEBI" id="CHEBI:57540"/>
    </ligand>
</feature>
<dbReference type="PIRSF" id="PIRSF001455">
    <property type="entry name" value="DHQ_synth"/>
    <property type="match status" value="1"/>
</dbReference>
<dbReference type="Pfam" id="PF24621">
    <property type="entry name" value="DHQS_C"/>
    <property type="match status" value="1"/>
</dbReference>